<dbReference type="NCBIfam" id="TIGR01383">
    <property type="entry name" value="not_thiJ"/>
    <property type="match status" value="1"/>
</dbReference>
<dbReference type="GO" id="GO:1903189">
    <property type="term" value="P:glyoxal metabolic process"/>
    <property type="evidence" value="ECO:0007669"/>
    <property type="project" value="TreeGrafter"/>
</dbReference>
<dbReference type="InterPro" id="IPR002818">
    <property type="entry name" value="DJ-1/PfpI"/>
</dbReference>
<dbReference type="FunFam" id="3.40.50.880:FF:000015">
    <property type="entry name" value="Protein DJ-1 homolog C"/>
    <property type="match status" value="1"/>
</dbReference>
<dbReference type="EMBL" id="CAUYUE010000010">
    <property type="protein sequence ID" value="CAK0784519.1"/>
    <property type="molecule type" value="Genomic_DNA"/>
</dbReference>
<sequence length="252" mass="27108">MESACLHRGAPALHWQVQCRGHARVLSSKRPSQAVYVSRRGPLRCARKTSVLISAAKKVLVPVANGSEEIEAVVIIDVLRRAGAEVTVASVEETLQVEMSRKVNLVADMPIQDAAQETYDAIALPGGMPGAERLGRSQDLMGLLQKQREAGRIWAAICAAPAVVLEAQGWLEDKKATCHPAFVEKLADQSEAAARVIVDDSLVTSRGPGTAIEFALALVAELYGKDKEHEVAEPMVMPTYSPAKQIDSKIPV</sequence>
<comment type="caution">
    <text evidence="4">The sequence shown here is derived from an EMBL/GenBank/DDBJ whole genome shotgun (WGS) entry which is preliminary data.</text>
</comment>
<dbReference type="CDD" id="cd03135">
    <property type="entry name" value="GATase1_DJ-1"/>
    <property type="match status" value="1"/>
</dbReference>
<evidence type="ECO:0000256" key="1">
    <source>
        <dbReference type="ARBA" id="ARBA00008542"/>
    </source>
</evidence>
<dbReference type="Proteomes" id="UP001314263">
    <property type="component" value="Unassembled WGS sequence"/>
</dbReference>
<evidence type="ECO:0000313" key="4">
    <source>
        <dbReference type="EMBL" id="CAK0784519.1"/>
    </source>
</evidence>
<keyword evidence="2" id="KW-0677">Repeat</keyword>
<dbReference type="SUPFAM" id="SSF52317">
    <property type="entry name" value="Class I glutamine amidotransferase-like"/>
    <property type="match status" value="1"/>
</dbReference>
<organism evidence="4 5">
    <name type="scientific">Coccomyxa viridis</name>
    <dbReference type="NCBI Taxonomy" id="1274662"/>
    <lineage>
        <taxon>Eukaryota</taxon>
        <taxon>Viridiplantae</taxon>
        <taxon>Chlorophyta</taxon>
        <taxon>core chlorophytes</taxon>
        <taxon>Trebouxiophyceae</taxon>
        <taxon>Trebouxiophyceae incertae sedis</taxon>
        <taxon>Coccomyxaceae</taxon>
        <taxon>Coccomyxa</taxon>
    </lineage>
</organism>
<dbReference type="Pfam" id="PF01965">
    <property type="entry name" value="DJ-1_PfpI"/>
    <property type="match status" value="1"/>
</dbReference>
<gene>
    <name evidence="4" type="ORF">CVIRNUC_007723</name>
</gene>
<keyword evidence="5" id="KW-1185">Reference proteome</keyword>
<accession>A0AAV1IET8</accession>
<evidence type="ECO:0000259" key="3">
    <source>
        <dbReference type="Pfam" id="PF01965"/>
    </source>
</evidence>
<dbReference type="Gene3D" id="3.40.50.880">
    <property type="match status" value="1"/>
</dbReference>
<proteinExistence type="inferred from homology"/>
<dbReference type="InterPro" id="IPR006287">
    <property type="entry name" value="DJ-1"/>
</dbReference>
<evidence type="ECO:0000256" key="2">
    <source>
        <dbReference type="ARBA" id="ARBA00022737"/>
    </source>
</evidence>
<comment type="similarity">
    <text evidence="1">Belongs to the peptidase C56 family.</text>
</comment>
<dbReference type="AlphaFoldDB" id="A0AAV1IET8"/>
<dbReference type="PANTHER" id="PTHR48094:SF12">
    <property type="entry name" value="PARKINSON DISEASE PROTEIN 7 HOMOLOG"/>
    <property type="match status" value="1"/>
</dbReference>
<reference evidence="4 5" key="1">
    <citation type="submission" date="2023-10" db="EMBL/GenBank/DDBJ databases">
        <authorList>
            <person name="Maclean D."/>
            <person name="Macfadyen A."/>
        </authorList>
    </citation>
    <scope>NUCLEOTIDE SEQUENCE [LARGE SCALE GENOMIC DNA]</scope>
</reference>
<dbReference type="PANTHER" id="PTHR48094">
    <property type="entry name" value="PROTEIN/NUCLEIC ACID DEGLYCASE DJ-1-RELATED"/>
    <property type="match status" value="1"/>
</dbReference>
<protein>
    <recommendedName>
        <fullName evidence="3">DJ-1/PfpI domain-containing protein</fullName>
    </recommendedName>
</protein>
<dbReference type="GO" id="GO:0005737">
    <property type="term" value="C:cytoplasm"/>
    <property type="evidence" value="ECO:0007669"/>
    <property type="project" value="TreeGrafter"/>
</dbReference>
<dbReference type="InterPro" id="IPR029062">
    <property type="entry name" value="Class_I_gatase-like"/>
</dbReference>
<name>A0AAV1IET8_9CHLO</name>
<dbReference type="InterPro" id="IPR050325">
    <property type="entry name" value="Prot/Nucl_acid_deglycase"/>
</dbReference>
<evidence type="ECO:0000313" key="5">
    <source>
        <dbReference type="Proteomes" id="UP001314263"/>
    </source>
</evidence>
<feature type="domain" description="DJ-1/PfpI" evidence="3">
    <location>
        <begin position="57"/>
        <end position="220"/>
    </location>
</feature>